<dbReference type="InterPro" id="IPR055470">
    <property type="entry name" value="DUF7042"/>
</dbReference>
<dbReference type="EMBL" id="CAJFCJ010000009">
    <property type="protein sequence ID" value="CAD5118925.1"/>
    <property type="molecule type" value="Genomic_DNA"/>
</dbReference>
<reference evidence="2 3" key="1">
    <citation type="submission" date="2020-08" db="EMBL/GenBank/DDBJ databases">
        <authorList>
            <person name="Hejnol A."/>
        </authorList>
    </citation>
    <scope>NUCLEOTIDE SEQUENCE [LARGE SCALE GENOMIC DNA]</scope>
</reference>
<dbReference type="PROSITE" id="PS00028">
    <property type="entry name" value="ZINC_FINGER_C2H2_1"/>
    <property type="match status" value="1"/>
</dbReference>
<dbReference type="CDD" id="cd20908">
    <property type="entry name" value="SUF4-like"/>
    <property type="match status" value="1"/>
</dbReference>
<evidence type="ECO:0000259" key="1">
    <source>
        <dbReference type="PROSITE" id="PS00028"/>
    </source>
</evidence>
<sequence>MTEEKINCKVTIEGSYHFTYEISLGGGGICNSPRSQITACQEPGSQYIDNEVFIMNFAKCNDVSTSVNERTRFQCLGSWQTPDGDIFSAVADTKFETPRDRYRCLLTRKDEQNKNNKVRWSLSRWAGCSTLLSPYDGDIRLVLIPVPFVSKQILPLCNLPRDFTGTWFTTGEFDTHVVINSTHIYFNTKLDQYSYKETYFTCQMSLDSRYLMTATTVGKCEVDYVCFDFVPRHHNIIRWRLSKPYRLSSAEMDRSDYLFRKFRQTCTWTSFTINREDFNWKYNTFVLNPPSPINCPIAGRYQFKQSGSIEEHYTTRVRGITERPRHRIDCREYVTEFKVCSGNAKKILIDAEYCATVDHTGKPIGEYDIPDRELSCVGFWMEDMKSYLITYDEEDAISKFRCWVYERLDWRDIVMSRATRSECGVNQNAYSNNADEGATLALTLKENERIFDSCPQKFDTGSNPFKKAEVHQKAKHFKCHICHKRLFTAPGLSIHCMQVHKEKIDKVPNSLPGRSDTELEIYGMEGIPEGDLIAHERNKLGSETQAVPTTRPPTVTPPIAPQAVPPGIPPPLLGAAAAAPPPMGMPPMGFPRPPMGPMPSLGPVPMAGMLPRPPPMSAPVQSQTNGVISAPPKPLFPAANAAPPILAKPTFPAYGTHTTSQPGIISSPAPLIKKPESSSGLNVILIHPEEDLSLEELRFRMPRYKTKGAVTISAPPVPAAPPPMMGMMGMPPPPGMMRPPLGGF</sequence>
<dbReference type="OrthoDB" id="9982946at2759"/>
<proteinExistence type="predicted"/>
<evidence type="ECO:0000313" key="2">
    <source>
        <dbReference type="EMBL" id="CAD5118925.1"/>
    </source>
</evidence>
<dbReference type="GO" id="GO:0042060">
    <property type="term" value="P:wound healing"/>
    <property type="evidence" value="ECO:0007669"/>
    <property type="project" value="TreeGrafter"/>
</dbReference>
<dbReference type="InterPro" id="IPR013087">
    <property type="entry name" value="Znf_C2H2_type"/>
</dbReference>
<dbReference type="Pfam" id="PF23070">
    <property type="entry name" value="DUF7043"/>
    <property type="match status" value="1"/>
</dbReference>
<gene>
    <name evidence="2" type="ORF">DGYR_LOCUS7227</name>
</gene>
<dbReference type="Pfam" id="PF23069">
    <property type="entry name" value="DUF7042"/>
    <property type="match status" value="2"/>
</dbReference>
<comment type="caution">
    <text evidence="2">The sequence shown here is derived from an EMBL/GenBank/DDBJ whole genome shotgun (WGS) entry which is preliminary data.</text>
</comment>
<feature type="domain" description="C2H2-type" evidence="1">
    <location>
        <begin position="479"/>
        <end position="500"/>
    </location>
</feature>
<name>A0A7I8VTQ6_9ANNE</name>
<dbReference type="AlphaFoldDB" id="A0A7I8VTQ6"/>
<dbReference type="InterPro" id="IPR055471">
    <property type="entry name" value="DUF7043"/>
</dbReference>
<keyword evidence="3" id="KW-1185">Reference proteome</keyword>
<dbReference type="InterPro" id="IPR003882">
    <property type="entry name" value="Pistil_extensin"/>
</dbReference>
<accession>A0A7I8VTQ6</accession>
<dbReference type="PANTHER" id="PTHR22255:SF1">
    <property type="entry name" value="LD32918P"/>
    <property type="match status" value="1"/>
</dbReference>
<organism evidence="2 3">
    <name type="scientific">Dimorphilus gyrociliatus</name>
    <dbReference type="NCBI Taxonomy" id="2664684"/>
    <lineage>
        <taxon>Eukaryota</taxon>
        <taxon>Metazoa</taxon>
        <taxon>Spiralia</taxon>
        <taxon>Lophotrochozoa</taxon>
        <taxon>Annelida</taxon>
        <taxon>Polychaeta</taxon>
        <taxon>Polychaeta incertae sedis</taxon>
        <taxon>Dinophilidae</taxon>
        <taxon>Dimorphilus</taxon>
    </lineage>
</organism>
<evidence type="ECO:0000313" key="3">
    <source>
        <dbReference type="Proteomes" id="UP000549394"/>
    </source>
</evidence>
<dbReference type="PANTHER" id="PTHR22255">
    <property type="entry name" value="LP06548P"/>
    <property type="match status" value="1"/>
</dbReference>
<dbReference type="Proteomes" id="UP000549394">
    <property type="component" value="Unassembled WGS sequence"/>
</dbReference>
<dbReference type="PRINTS" id="PR01218">
    <property type="entry name" value="PSTLEXTENSIN"/>
</dbReference>
<protein>
    <submittedName>
        <fullName evidence="2">DgyrCDS7600</fullName>
    </submittedName>
</protein>